<dbReference type="InterPro" id="IPR003601">
    <property type="entry name" value="Topo_IA_2"/>
</dbReference>
<dbReference type="InterPro" id="IPR028612">
    <property type="entry name" value="Topoisom_1_IA"/>
</dbReference>
<dbReference type="SMART" id="SM00437">
    <property type="entry name" value="TOP1Ac"/>
    <property type="match status" value="1"/>
</dbReference>
<organism evidence="11">
    <name type="scientific">viral metagenome</name>
    <dbReference type="NCBI Taxonomy" id="1070528"/>
    <lineage>
        <taxon>unclassified sequences</taxon>
        <taxon>metagenomes</taxon>
        <taxon>organismal metagenomes</taxon>
    </lineage>
</organism>
<dbReference type="AlphaFoldDB" id="A0A6C0IXJ4"/>
<dbReference type="InterPro" id="IPR013826">
    <property type="entry name" value="Topo_IA_cen_sub3"/>
</dbReference>
<evidence type="ECO:0000256" key="5">
    <source>
        <dbReference type="ARBA" id="ARBA00022842"/>
    </source>
</evidence>
<dbReference type="GO" id="GO:0003677">
    <property type="term" value="F:DNA binding"/>
    <property type="evidence" value="ECO:0007669"/>
    <property type="project" value="UniProtKB-KW"/>
</dbReference>
<dbReference type="SMART" id="SM00436">
    <property type="entry name" value="TOP1Bc"/>
    <property type="match status" value="1"/>
</dbReference>
<proteinExistence type="inferred from homology"/>
<dbReference type="PANTHER" id="PTHR42785">
    <property type="entry name" value="DNA TOPOISOMERASE, TYPE IA, CORE"/>
    <property type="match status" value="1"/>
</dbReference>
<dbReference type="EMBL" id="MN740274">
    <property type="protein sequence ID" value="QHT97260.1"/>
    <property type="molecule type" value="Genomic_DNA"/>
</dbReference>
<dbReference type="HAMAP" id="MF_00952">
    <property type="entry name" value="Topoisom_1_prok"/>
    <property type="match status" value="1"/>
</dbReference>
<comment type="similarity">
    <text evidence="2">Belongs to the type IA topoisomerase family.</text>
</comment>
<evidence type="ECO:0000256" key="3">
    <source>
        <dbReference type="ARBA" id="ARBA00012891"/>
    </source>
</evidence>
<keyword evidence="8" id="KW-0413">Isomerase</keyword>
<keyword evidence="4" id="KW-0479">Metal-binding</keyword>
<dbReference type="InterPro" id="IPR023405">
    <property type="entry name" value="Topo_IA_core_domain"/>
</dbReference>
<dbReference type="GO" id="GO:0003917">
    <property type="term" value="F:DNA topoisomerase type I (single strand cut, ATP-independent) activity"/>
    <property type="evidence" value="ECO:0007669"/>
    <property type="project" value="UniProtKB-EC"/>
</dbReference>
<keyword evidence="6" id="KW-0799">Topoisomerase</keyword>
<dbReference type="PANTHER" id="PTHR42785:SF1">
    <property type="entry name" value="DNA TOPOISOMERASE"/>
    <property type="match status" value="1"/>
</dbReference>
<dbReference type="SUPFAM" id="SSF56712">
    <property type="entry name" value="Prokaryotic type I DNA topoisomerase"/>
    <property type="match status" value="1"/>
</dbReference>
<evidence type="ECO:0000256" key="4">
    <source>
        <dbReference type="ARBA" id="ARBA00022723"/>
    </source>
</evidence>
<reference evidence="11" key="1">
    <citation type="journal article" date="2020" name="Nature">
        <title>Giant virus diversity and host interactions through global metagenomics.</title>
        <authorList>
            <person name="Schulz F."/>
            <person name="Roux S."/>
            <person name="Paez-Espino D."/>
            <person name="Jungbluth S."/>
            <person name="Walsh D.A."/>
            <person name="Denef V.J."/>
            <person name="McMahon K.D."/>
            <person name="Konstantinidis K.T."/>
            <person name="Eloe-Fadrosh E.A."/>
            <person name="Kyrpides N.C."/>
            <person name="Woyke T."/>
        </authorList>
    </citation>
    <scope>NUCLEOTIDE SEQUENCE</scope>
    <source>
        <strain evidence="11">GVMAG-M-3300025138-11</strain>
    </source>
</reference>
<dbReference type="InterPro" id="IPR005733">
    <property type="entry name" value="TopoI_bac-type"/>
</dbReference>
<dbReference type="InterPro" id="IPR006171">
    <property type="entry name" value="TOPRIM_dom"/>
</dbReference>
<comment type="catalytic activity">
    <reaction evidence="1">
        <text>ATP-independent breakage of single-stranded DNA, followed by passage and rejoining.</text>
        <dbReference type="EC" id="5.6.2.1"/>
    </reaction>
</comment>
<dbReference type="InterPro" id="IPR013824">
    <property type="entry name" value="Topo_IA_cen_sub1"/>
</dbReference>
<dbReference type="CDD" id="cd00186">
    <property type="entry name" value="TOP1Ac"/>
    <property type="match status" value="1"/>
</dbReference>
<keyword evidence="7" id="KW-0238">DNA-binding</keyword>
<evidence type="ECO:0000256" key="2">
    <source>
        <dbReference type="ARBA" id="ARBA00009446"/>
    </source>
</evidence>
<dbReference type="InterPro" id="IPR013825">
    <property type="entry name" value="Topo_IA_cen_sub2"/>
</dbReference>
<evidence type="ECO:0000259" key="10">
    <source>
        <dbReference type="PROSITE" id="PS52039"/>
    </source>
</evidence>
<dbReference type="Gene3D" id="1.10.290.10">
    <property type="entry name" value="Topoisomerase I, domain 4"/>
    <property type="match status" value="1"/>
</dbReference>
<evidence type="ECO:0000259" key="9">
    <source>
        <dbReference type="PROSITE" id="PS50880"/>
    </source>
</evidence>
<dbReference type="Gene3D" id="1.10.460.10">
    <property type="entry name" value="Topoisomerase I, domain 2"/>
    <property type="match status" value="2"/>
</dbReference>
<evidence type="ECO:0000256" key="8">
    <source>
        <dbReference type="ARBA" id="ARBA00023235"/>
    </source>
</evidence>
<dbReference type="GO" id="GO:0006265">
    <property type="term" value="P:DNA topological change"/>
    <property type="evidence" value="ECO:0007669"/>
    <property type="project" value="InterPro"/>
</dbReference>
<dbReference type="InterPro" id="IPR013497">
    <property type="entry name" value="Topo_IA_cen"/>
</dbReference>
<dbReference type="SMART" id="SM00493">
    <property type="entry name" value="TOPRIM"/>
    <property type="match status" value="1"/>
</dbReference>
<sequence>MENKILVIVESSAKCNKIQGYLGKNYIVKASMGHIKNIDKKLGLKAVDLNNNYKTKYKVIDEKKKYLVELKRVSKKVKEVIIASDLDREGEAIGYHLIQELKLNIKDTKRIIFNEISKKAITDSIKNPKNLDINMVNSQMTRQILDYLIGFTISPLLWKFYKNNLSAGRCQSTCLHLLNEKEKIINDYKAESFYVLNGDFICNKNKLVASLDNKFSQLESLDLLNDFKDAEFKIYSINKKQSSKSPPAPYVTTTIQQDASNLFNMPPKITMKYLQEMYEKGLTTYMRTDSIVISETCSETIKEFIVSKYGNQYYKKNIYKNKVQNAQEAHECIRPVDINLIKLDDSYDESIKKLYNIVWKRTVASHMKDLKTKLYNINIKNNLNAAIFVSKLETPVFLGYKKIYNEVSKDDSKIVNSLKQDDVIQYDTIICYEKYSNNIPRYTEASLIKALEKKGIGRPSTYSNIIDVLFKREYIEKKTEIGKIIKVDKFILDNDKIIQKKKVDYTLNKQVNKLFITDLGILVDTFMAKHFTNIINYEFTKDLEHNLDEVALGNKNYIDVIDKLYKALTPSINKLKNTKSEKDKLWNSENKKKLIGVNCTNKIDIYYYKSKYNNVIQQGDKIIGLHDKKDINSIDLNICIDLFGLPKNIGKYNNNEIILCYGSYGFYIKYKNKNYGFKRDSLDISLITLKDCIDLINNSSKKLIKKISEKIFIYEGKYGPYIIKYIKNKKPKIVSISNHDLESIDNLTYEDCNKILQQSKKK</sequence>
<feature type="domain" description="Topo IA-type catalytic" evidence="10">
    <location>
        <begin position="132"/>
        <end position="572"/>
    </location>
</feature>
<dbReference type="Pfam" id="PF01131">
    <property type="entry name" value="Topoisom_bac"/>
    <property type="match status" value="1"/>
</dbReference>
<evidence type="ECO:0000256" key="1">
    <source>
        <dbReference type="ARBA" id="ARBA00000213"/>
    </source>
</evidence>
<protein>
    <recommendedName>
        <fullName evidence="3">DNA topoisomerase</fullName>
        <ecNumber evidence="3">5.6.2.1</ecNumber>
    </recommendedName>
</protein>
<evidence type="ECO:0000256" key="6">
    <source>
        <dbReference type="ARBA" id="ARBA00023029"/>
    </source>
</evidence>
<accession>A0A6C0IXJ4</accession>
<evidence type="ECO:0000256" key="7">
    <source>
        <dbReference type="ARBA" id="ARBA00023125"/>
    </source>
</evidence>
<dbReference type="PROSITE" id="PS50880">
    <property type="entry name" value="TOPRIM"/>
    <property type="match status" value="1"/>
</dbReference>
<dbReference type="NCBIfam" id="TIGR01051">
    <property type="entry name" value="topA_bact"/>
    <property type="match status" value="1"/>
</dbReference>
<name>A0A6C0IXJ4_9ZZZZ</name>
<dbReference type="InterPro" id="IPR003602">
    <property type="entry name" value="Topo_IA_DNA-bd_dom"/>
</dbReference>
<dbReference type="Gene3D" id="3.40.50.140">
    <property type="match status" value="1"/>
</dbReference>
<dbReference type="EC" id="5.6.2.1" evidence="3"/>
<dbReference type="PRINTS" id="PR00417">
    <property type="entry name" value="PRTPISMRASEI"/>
</dbReference>
<feature type="domain" description="Toprim" evidence="9">
    <location>
        <begin position="4"/>
        <end position="116"/>
    </location>
</feature>
<dbReference type="PROSITE" id="PS52039">
    <property type="entry name" value="TOPO_IA_2"/>
    <property type="match status" value="1"/>
</dbReference>
<evidence type="ECO:0000313" key="11">
    <source>
        <dbReference type="EMBL" id="QHT97260.1"/>
    </source>
</evidence>
<dbReference type="GO" id="GO:0046872">
    <property type="term" value="F:metal ion binding"/>
    <property type="evidence" value="ECO:0007669"/>
    <property type="project" value="UniProtKB-KW"/>
</dbReference>
<dbReference type="InterPro" id="IPR000380">
    <property type="entry name" value="Topo_IA"/>
</dbReference>
<dbReference type="Pfam" id="PF01751">
    <property type="entry name" value="Toprim"/>
    <property type="match status" value="1"/>
</dbReference>
<keyword evidence="5" id="KW-0460">Magnesium</keyword>
<dbReference type="Gene3D" id="2.70.20.10">
    <property type="entry name" value="Topoisomerase I, domain 3"/>
    <property type="match status" value="1"/>
</dbReference>